<evidence type="ECO:0000256" key="2">
    <source>
        <dbReference type="ARBA" id="ARBA00022845"/>
    </source>
</evidence>
<dbReference type="InterPro" id="IPR003307">
    <property type="entry name" value="W2_domain"/>
</dbReference>
<dbReference type="Proteomes" id="UP000789390">
    <property type="component" value="Unassembled WGS sequence"/>
</dbReference>
<evidence type="ECO:0000313" key="8">
    <source>
        <dbReference type="Proteomes" id="UP000789390"/>
    </source>
</evidence>
<dbReference type="GO" id="GO:0012505">
    <property type="term" value="C:endomembrane system"/>
    <property type="evidence" value="ECO:0007669"/>
    <property type="project" value="UniProtKB-SubCell"/>
</dbReference>
<feature type="domain" description="W2" evidence="6">
    <location>
        <begin position="717"/>
        <end position="884"/>
    </location>
</feature>
<dbReference type="InterPro" id="IPR023175">
    <property type="entry name" value="Vta1/CALS_N_sf"/>
</dbReference>
<dbReference type="AlphaFoldDB" id="A0A8J2RUQ0"/>
<gene>
    <name evidence="7" type="ORF">DGAL_LOCUS8234</name>
</gene>
<comment type="subcellular location">
    <subcellularLocation>
        <location evidence="1">Endomembrane system</location>
    </subcellularLocation>
</comment>
<dbReference type="SUPFAM" id="SSF48371">
    <property type="entry name" value="ARM repeat"/>
    <property type="match status" value="2"/>
</dbReference>
<evidence type="ECO:0000259" key="6">
    <source>
        <dbReference type="PROSITE" id="PS51363"/>
    </source>
</evidence>
<keyword evidence="8" id="KW-1185">Reference proteome</keyword>
<feature type="coiled-coil region" evidence="4">
    <location>
        <begin position="447"/>
        <end position="483"/>
    </location>
</feature>
<dbReference type="Pfam" id="PF02854">
    <property type="entry name" value="MIF4G"/>
    <property type="match status" value="1"/>
</dbReference>
<feature type="compositionally biased region" description="Basic and acidic residues" evidence="5">
    <location>
        <begin position="273"/>
        <end position="282"/>
    </location>
</feature>
<name>A0A8J2RUQ0_9CRUS</name>
<dbReference type="OrthoDB" id="6379360at2759"/>
<dbReference type="GO" id="GO:0006417">
    <property type="term" value="P:regulation of translation"/>
    <property type="evidence" value="ECO:0007669"/>
    <property type="project" value="UniProtKB-KW"/>
</dbReference>
<dbReference type="PANTHER" id="PTHR23253:SF78">
    <property type="entry name" value="EUKARYOTIC TRANSLATION INITIATION FACTOR 4G1, ISOFORM B-RELATED"/>
    <property type="match status" value="1"/>
</dbReference>
<keyword evidence="3" id="KW-0472">Membrane</keyword>
<dbReference type="EMBL" id="CAKKLH010000178">
    <property type="protein sequence ID" value="CAH0105217.1"/>
    <property type="molecule type" value="Genomic_DNA"/>
</dbReference>
<feature type="region of interest" description="Disordered" evidence="5">
    <location>
        <begin position="273"/>
        <end position="325"/>
    </location>
</feature>
<dbReference type="Pfam" id="PF04652">
    <property type="entry name" value="Vta1"/>
    <property type="match status" value="1"/>
</dbReference>
<evidence type="ECO:0000256" key="5">
    <source>
        <dbReference type="SAM" id="MobiDB-lite"/>
    </source>
</evidence>
<dbReference type="Gene3D" id="1.25.40.180">
    <property type="match status" value="2"/>
</dbReference>
<comment type="caution">
    <text evidence="7">The sequence shown here is derived from an EMBL/GenBank/DDBJ whole genome shotgun (WGS) entry which is preliminary data.</text>
</comment>
<accession>A0A8J2RUQ0</accession>
<dbReference type="InterPro" id="IPR039431">
    <property type="entry name" value="Vta1/CALS_N"/>
</dbReference>
<evidence type="ECO:0000256" key="3">
    <source>
        <dbReference type="ARBA" id="ARBA00023136"/>
    </source>
</evidence>
<dbReference type="GO" id="GO:0016281">
    <property type="term" value="C:eukaryotic translation initiation factor 4F complex"/>
    <property type="evidence" value="ECO:0007669"/>
    <property type="project" value="TreeGrafter"/>
</dbReference>
<protein>
    <recommendedName>
        <fullName evidence="6">W2 domain-containing protein</fullName>
    </recommendedName>
</protein>
<dbReference type="GO" id="GO:0003729">
    <property type="term" value="F:mRNA binding"/>
    <property type="evidence" value="ECO:0007669"/>
    <property type="project" value="TreeGrafter"/>
</dbReference>
<keyword evidence="4" id="KW-0175">Coiled coil</keyword>
<sequence>MRQGFFVVWLTTEDEDWVERLVRIMETTTGKDGNVKNPTFLLEIGLKNIRAQLEQLLFDNNLMAGCLPANLRKIQQYLDIASDYETMDVSVSYWCRLYALQQGFILQGGKEDLDYLLDLMKWVGEKKEELKSQKTVSDLCEARIHLENVALEFLKWAETANQLFPVNQFNKIVLGAFFSAETLFDVCSVFGELTEEMTEKKKYIALHLANVGNCQYLFNSAGKTNSVTQELNSKMLWSPEGKKIYNRDSLLELRNKPASQILPEKLVNDEVTRGVPSEEKIPNKNPPPEHPTTVEIIPENGLSKKEPKSKSAMMRKRSNGDVGKPKNAFKLKGKIETIPDELGIEDYIKQVVEILNGLNPSTYVNLLPKIKAFNLNTEERLSEVSKLLYEKAVEEPNFSLMYAKTCQCLSLKKPSVSNPTDASNFRVMLLARCLNEFDKASTGQYDLQNKKKEIESAETEAKKAELEVEMEELLEKRRKYGLANIRFIGELFKVKIVPTRIVHQCVVWLLSQDEDEEALECLCFLLISIGKDLEVPSARRTPNSKNKGTMTSYLDTLKTIADKARTSERIRSLIQNLIVLRNIGWLSLEDNNVNETNQVSNEHEGEIIVIQSNQDIVVVDGLTRNGVDVKKESRDADNTIENGDDNLFAEQDLDEAPRDLQEVTASVVVCKDFNSLELGTLNETPKSDVDSVVAMDEPLLNGYTSTSGNDSGDQENDIVSSEAVVSATTEFKLRLKQYLSSATSLPMDEVFEWIKKEYVDEVDSVFIRILTTCVLESAVTGDGSDSVMNKVELEHWTDLLDHYVNNILDREVHALLAVHNFAFERDYPEDMIQTIGKILFFGKVVSEDALVLWMEAFDDCAGCQSHLKPFKTSVLNLLDDLNIA</sequence>
<evidence type="ECO:0000313" key="7">
    <source>
        <dbReference type="EMBL" id="CAH0105217.1"/>
    </source>
</evidence>
<dbReference type="PROSITE" id="PS51363">
    <property type="entry name" value="W2"/>
    <property type="match status" value="1"/>
</dbReference>
<dbReference type="SMART" id="SM00543">
    <property type="entry name" value="MIF4G"/>
    <property type="match status" value="1"/>
</dbReference>
<proteinExistence type="predicted"/>
<dbReference type="PANTHER" id="PTHR23253">
    <property type="entry name" value="EUKARYOTIC TRANSLATION INITIATION FACTOR 4 GAMMA"/>
    <property type="match status" value="1"/>
</dbReference>
<reference evidence="7" key="1">
    <citation type="submission" date="2021-11" db="EMBL/GenBank/DDBJ databases">
        <authorList>
            <person name="Schell T."/>
        </authorList>
    </citation>
    <scope>NUCLEOTIDE SEQUENCE</scope>
    <source>
        <strain evidence="7">M5</strain>
    </source>
</reference>
<evidence type="ECO:0000256" key="1">
    <source>
        <dbReference type="ARBA" id="ARBA00004308"/>
    </source>
</evidence>
<evidence type="ECO:0000256" key="4">
    <source>
        <dbReference type="SAM" id="Coils"/>
    </source>
</evidence>
<organism evidence="7 8">
    <name type="scientific">Daphnia galeata</name>
    <dbReference type="NCBI Taxonomy" id="27404"/>
    <lineage>
        <taxon>Eukaryota</taxon>
        <taxon>Metazoa</taxon>
        <taxon>Ecdysozoa</taxon>
        <taxon>Arthropoda</taxon>
        <taxon>Crustacea</taxon>
        <taxon>Branchiopoda</taxon>
        <taxon>Diplostraca</taxon>
        <taxon>Cladocera</taxon>
        <taxon>Anomopoda</taxon>
        <taxon>Daphniidae</taxon>
        <taxon>Daphnia</taxon>
    </lineage>
</organism>
<dbReference type="InterPro" id="IPR016024">
    <property type="entry name" value="ARM-type_fold"/>
</dbReference>
<dbReference type="Gene3D" id="1.25.40.270">
    <property type="entry name" value="Vacuolar protein sorting-associated protein vta1"/>
    <property type="match status" value="1"/>
</dbReference>
<keyword evidence="2" id="KW-0810">Translation regulation</keyword>
<dbReference type="GO" id="GO:0003743">
    <property type="term" value="F:translation initiation factor activity"/>
    <property type="evidence" value="ECO:0007669"/>
    <property type="project" value="TreeGrafter"/>
</dbReference>
<dbReference type="InterPro" id="IPR003890">
    <property type="entry name" value="MIF4G-like_typ-3"/>
</dbReference>